<dbReference type="PRINTS" id="PR00142">
    <property type="entry name" value="RECA"/>
</dbReference>
<dbReference type="InterPro" id="IPR049428">
    <property type="entry name" value="RecA-like_N"/>
</dbReference>
<comment type="caution">
    <text evidence="6">The sequence shown here is derived from an EMBL/GenBank/DDBJ whole genome shotgun (WGS) entry which is preliminary data.</text>
</comment>
<sequence length="215" mass="24175">MIGVVLRPQHYPPHRFLASTMMVPTFWWALKHLAEAKDMDRREEGPGSKPDKGEMALELADRLCQSSAIHQICVDSILALTPRAEIEGEIWMQQMGLQTQLMSQTLRKLSGIASKAGCTLIFLNQIRCKIGVYYANSEVTSGGIALKFFASLCLEIRPRVSKPGCISTYAEVMDVVTRKWSWIAEPLFQNPKLSKLIFSVRTSFDETSNASKYVM</sequence>
<dbReference type="AlphaFoldDB" id="A0AAD3T5X4"/>
<evidence type="ECO:0000256" key="3">
    <source>
        <dbReference type="ARBA" id="ARBA00022840"/>
    </source>
</evidence>
<reference evidence="6" key="1">
    <citation type="submission" date="2023-05" db="EMBL/GenBank/DDBJ databases">
        <title>Nepenthes gracilis genome sequencing.</title>
        <authorList>
            <person name="Fukushima K."/>
        </authorList>
    </citation>
    <scope>NUCLEOTIDE SEQUENCE</scope>
    <source>
        <strain evidence="6">SING2019-196</strain>
    </source>
</reference>
<feature type="domain" description="RecA family profile 2" evidence="5">
    <location>
        <begin position="131"/>
        <end position="157"/>
    </location>
</feature>
<organism evidence="6 7">
    <name type="scientific">Nepenthes gracilis</name>
    <name type="common">Slender pitcher plant</name>
    <dbReference type="NCBI Taxonomy" id="150966"/>
    <lineage>
        <taxon>Eukaryota</taxon>
        <taxon>Viridiplantae</taxon>
        <taxon>Streptophyta</taxon>
        <taxon>Embryophyta</taxon>
        <taxon>Tracheophyta</taxon>
        <taxon>Spermatophyta</taxon>
        <taxon>Magnoliopsida</taxon>
        <taxon>eudicotyledons</taxon>
        <taxon>Gunneridae</taxon>
        <taxon>Pentapetalae</taxon>
        <taxon>Caryophyllales</taxon>
        <taxon>Nepenthaceae</taxon>
        <taxon>Nepenthes</taxon>
    </lineage>
</organism>
<proteinExistence type="inferred from homology"/>
<dbReference type="GO" id="GO:0008094">
    <property type="term" value="F:ATP-dependent activity, acting on DNA"/>
    <property type="evidence" value="ECO:0007669"/>
    <property type="project" value="InterPro"/>
</dbReference>
<keyword evidence="3" id="KW-0067">ATP-binding</keyword>
<dbReference type="InterPro" id="IPR027417">
    <property type="entry name" value="P-loop_NTPase"/>
</dbReference>
<dbReference type="GO" id="GO:0005524">
    <property type="term" value="F:ATP binding"/>
    <property type="evidence" value="ECO:0007669"/>
    <property type="project" value="UniProtKB-KW"/>
</dbReference>
<keyword evidence="7" id="KW-1185">Reference proteome</keyword>
<name>A0AAD3T5X4_NEPGR</name>
<keyword evidence="4" id="KW-0233">DNA recombination</keyword>
<dbReference type="SUPFAM" id="SSF52540">
    <property type="entry name" value="P-loop containing nucleoside triphosphate hydrolases"/>
    <property type="match status" value="1"/>
</dbReference>
<dbReference type="EMBL" id="BSYO01000025">
    <property type="protein sequence ID" value="GMH23029.1"/>
    <property type="molecule type" value="Genomic_DNA"/>
</dbReference>
<evidence type="ECO:0000256" key="2">
    <source>
        <dbReference type="ARBA" id="ARBA00022741"/>
    </source>
</evidence>
<evidence type="ECO:0000259" key="5">
    <source>
        <dbReference type="PROSITE" id="PS50163"/>
    </source>
</evidence>
<evidence type="ECO:0000313" key="7">
    <source>
        <dbReference type="Proteomes" id="UP001279734"/>
    </source>
</evidence>
<dbReference type="PROSITE" id="PS50163">
    <property type="entry name" value="RECA_3"/>
    <property type="match status" value="1"/>
</dbReference>
<evidence type="ECO:0000256" key="1">
    <source>
        <dbReference type="ARBA" id="ARBA00009391"/>
    </source>
</evidence>
<dbReference type="InterPro" id="IPR013765">
    <property type="entry name" value="DNA_recomb/repair_RecA"/>
</dbReference>
<dbReference type="Gene3D" id="3.40.50.300">
    <property type="entry name" value="P-loop containing nucleotide triphosphate hydrolases"/>
    <property type="match status" value="1"/>
</dbReference>
<gene>
    <name evidence="6" type="ORF">Nepgr_024872</name>
</gene>
<dbReference type="PANTHER" id="PTHR45900:SF1">
    <property type="entry name" value="MITOCHONDRIAL DNA REPAIR PROTEIN RECA HOMOLOG-RELATED"/>
    <property type="match status" value="1"/>
</dbReference>
<dbReference type="GO" id="GO:0006281">
    <property type="term" value="P:DNA repair"/>
    <property type="evidence" value="ECO:0007669"/>
    <property type="project" value="InterPro"/>
</dbReference>
<dbReference type="InterPro" id="IPR020587">
    <property type="entry name" value="RecA_monomer-monomer_interface"/>
</dbReference>
<dbReference type="Pfam" id="PF00154">
    <property type="entry name" value="RecA_N"/>
    <property type="match status" value="1"/>
</dbReference>
<dbReference type="Proteomes" id="UP001279734">
    <property type="component" value="Unassembled WGS sequence"/>
</dbReference>
<dbReference type="PANTHER" id="PTHR45900">
    <property type="entry name" value="RECA"/>
    <property type="match status" value="1"/>
</dbReference>
<comment type="similarity">
    <text evidence="1">Belongs to the RecA family.</text>
</comment>
<dbReference type="GO" id="GO:0006310">
    <property type="term" value="P:DNA recombination"/>
    <property type="evidence" value="ECO:0007669"/>
    <property type="project" value="UniProtKB-KW"/>
</dbReference>
<keyword evidence="2" id="KW-0547">Nucleotide-binding</keyword>
<accession>A0AAD3T5X4</accession>
<protein>
    <recommendedName>
        <fullName evidence="5">RecA family profile 2 domain-containing protein</fullName>
    </recommendedName>
</protein>
<evidence type="ECO:0000313" key="6">
    <source>
        <dbReference type="EMBL" id="GMH23029.1"/>
    </source>
</evidence>
<dbReference type="GO" id="GO:0003697">
    <property type="term" value="F:single-stranded DNA binding"/>
    <property type="evidence" value="ECO:0007669"/>
    <property type="project" value="InterPro"/>
</dbReference>
<evidence type="ECO:0000256" key="4">
    <source>
        <dbReference type="ARBA" id="ARBA00023172"/>
    </source>
</evidence>